<dbReference type="AlphaFoldDB" id="A0A2Z3D3W2"/>
<keyword evidence="4" id="KW-0862">Zinc</keyword>
<dbReference type="InterPro" id="IPR013087">
    <property type="entry name" value="Znf_C2H2_type"/>
</dbReference>
<dbReference type="EMBL" id="MF411143">
    <property type="protein sequence ID" value="AVQ67920.1"/>
    <property type="molecule type" value="mRNA"/>
</dbReference>
<reference evidence="7" key="1">
    <citation type="submission" date="2017-06" db="EMBL/GenBank/DDBJ databases">
        <title>Neoblast-enriched zinc finger protein FIR1 triggers local proliferation in planarians.</title>
        <authorList>
            <person name="Han X."/>
            <person name="Wang C."/>
            <person name="Guo F."/>
            <person name="Jing Q."/>
        </authorList>
    </citation>
    <scope>NUCLEOTIDE SEQUENCE</scope>
</reference>
<evidence type="ECO:0000256" key="4">
    <source>
        <dbReference type="ARBA" id="ARBA00022833"/>
    </source>
</evidence>
<sequence length="805" mass="91021">MDFGSSMFYSRQDRNFAFPSISLSMICHDEPLSEVQFKSYKTRLQEYKNYLDSVNRLANCVNVCITEEPVSIGETGLLTGEALNALQHAGSISVYNFFQQHNWEYPSNPEGEMAVVRPHNPVADEFLDSEQPIRPDWPSVHLTKCFVDQDKAKLHGSALPLRNYLPPTISFRNAADVDDAIEPEPRPSKQMLSQEGDFEIVSTEQGIMVQKYVKEGKEAQLMPLADYYYGRIEGRQFVSANKGEYRFSCASCQITLYSNVSTIEHILSHIDERIMKLFKTSDNMQCQTCGKMLANAFELRNHMESEHMSVIGPDGEQRVYIDTNNGNIICTISCRICEKTCDSNFALAYHLQNSHRENEMPYRCGICNFHTSLYQDVIGHFKKAHCDTNELICPYCLRIFNINDAIPMNPNEPPSIMTGVGQTSLFLQHLKTHKDLLFKHCTGCTLNFINKTDFELHRRLDHKSQVVKTESYPDYKSSFLAIESASETRNEPIEDSPLPNVFSAPQIKRMNAPEPSRVKDLSNLVFPEELDSLMCIECGESLSLDQHKRYLPCSVCRFASCCADAFHRHVLRNHTNVEEVDDSRVTLLFGLKTNSNEVRAEDFYCTKCAITNLDGNALTSHLVEECGVCMVTLRPDPQLLAAREQAEKEHETMIGIEDTELESDGNKNMIMELENVTNIMDVIGGRPAQAIEEQFQESELAAAAGGISSSNDDGNQGQMMIVDESESMDQQLIDDPNTHTISIPEGINLKPGESLVLLICENNTEEFIIINTADINTPEMQEFFTNRRSQNVYVVQSNDEMPESV</sequence>
<protein>
    <submittedName>
        <fullName evidence="7">Factor for initiating regeneration 1</fullName>
    </submittedName>
</protein>
<keyword evidence="1" id="KW-0479">Metal-binding</keyword>
<dbReference type="PROSITE" id="PS00028">
    <property type="entry name" value="ZINC_FINGER_C2H2_1"/>
    <property type="match status" value="4"/>
</dbReference>
<dbReference type="PANTHER" id="PTHR24379">
    <property type="entry name" value="KRAB AND ZINC FINGER DOMAIN-CONTAINING"/>
    <property type="match status" value="1"/>
</dbReference>
<evidence type="ECO:0000256" key="3">
    <source>
        <dbReference type="ARBA" id="ARBA00022771"/>
    </source>
</evidence>
<name>A0A2Z3D3W2_SCHMD</name>
<dbReference type="OrthoDB" id="10032537at2759"/>
<dbReference type="PANTHER" id="PTHR24379:SF123">
    <property type="entry name" value="ZINC FINGER AND BTB DOMAIN CONTAINING 17"/>
    <property type="match status" value="1"/>
</dbReference>
<feature type="domain" description="C2H2-type" evidence="6">
    <location>
        <begin position="284"/>
        <end position="307"/>
    </location>
</feature>
<dbReference type="SMART" id="SM00355">
    <property type="entry name" value="ZnF_C2H2"/>
    <property type="match status" value="6"/>
</dbReference>
<evidence type="ECO:0000313" key="7">
    <source>
        <dbReference type="EMBL" id="AVQ67920.1"/>
    </source>
</evidence>
<accession>A0A2Z3D3W2</accession>
<proteinExistence type="evidence at transcript level"/>
<evidence type="ECO:0000256" key="2">
    <source>
        <dbReference type="ARBA" id="ARBA00022737"/>
    </source>
</evidence>
<dbReference type="Gene3D" id="3.30.160.60">
    <property type="entry name" value="Classic Zinc Finger"/>
    <property type="match status" value="2"/>
</dbReference>
<evidence type="ECO:0000259" key="6">
    <source>
        <dbReference type="PROSITE" id="PS50157"/>
    </source>
</evidence>
<dbReference type="GO" id="GO:0003677">
    <property type="term" value="F:DNA binding"/>
    <property type="evidence" value="ECO:0007669"/>
    <property type="project" value="UniProtKB-KW"/>
</dbReference>
<evidence type="ECO:0000256" key="5">
    <source>
        <dbReference type="PROSITE-ProRule" id="PRU00042"/>
    </source>
</evidence>
<keyword evidence="3 5" id="KW-0863">Zinc-finger</keyword>
<gene>
    <name evidence="7" type="primary">Fir1</name>
</gene>
<dbReference type="GO" id="GO:0008270">
    <property type="term" value="F:zinc ion binding"/>
    <property type="evidence" value="ECO:0007669"/>
    <property type="project" value="UniProtKB-KW"/>
</dbReference>
<organism evidence="7">
    <name type="scientific">Schmidtea mediterranea</name>
    <name type="common">Freshwater planarian flatworm</name>
    <dbReference type="NCBI Taxonomy" id="79327"/>
    <lineage>
        <taxon>Eukaryota</taxon>
        <taxon>Metazoa</taxon>
        <taxon>Spiralia</taxon>
        <taxon>Lophotrochozoa</taxon>
        <taxon>Platyhelminthes</taxon>
        <taxon>Rhabditophora</taxon>
        <taxon>Seriata</taxon>
        <taxon>Tricladida</taxon>
        <taxon>Continenticola</taxon>
        <taxon>Geoplanoidea</taxon>
        <taxon>Dugesiidae</taxon>
        <taxon>Schmidtea</taxon>
    </lineage>
</organism>
<dbReference type="PROSITE" id="PS50157">
    <property type="entry name" value="ZINC_FINGER_C2H2_2"/>
    <property type="match status" value="1"/>
</dbReference>
<dbReference type="Pfam" id="PF25429">
    <property type="entry name" value="zf-POGZ"/>
    <property type="match status" value="1"/>
</dbReference>
<dbReference type="InterPro" id="IPR057618">
    <property type="entry name" value="Znf_POGZ/Z280C-D-like"/>
</dbReference>
<evidence type="ECO:0000256" key="1">
    <source>
        <dbReference type="ARBA" id="ARBA00022723"/>
    </source>
</evidence>
<keyword evidence="2" id="KW-0677">Repeat</keyword>